<feature type="region of interest" description="Disordered" evidence="1">
    <location>
        <begin position="172"/>
        <end position="271"/>
    </location>
</feature>
<sequence>MSNTEQGPLRRRGTTAEYLLNKIRDGSWRDVPYRRQYIAAPVPSQGPVSFADILDNEWQHGGSGVCLANSKHLTVQEEYMGKESRLAVWPLPNGILRQVHDASRLEGVEKSAKAMESGPVKSGTEDGEAVGDITNLLLGLIKREQLRHEQERAERAREVNALLNDLLAAQRRRRAQERTRRESDQTANLRTDLHGEPGGRPSIASTGTMPTHTSTDNASTDDGMESPTHLPCYASSPATSTGTTLPVDLTETEDTSDAESLSSDELDEPARTEGYRAYGNNTHWPWKARTVVPPSVAPPSLTGMFSFTRATASWGIAFPAQETVESTTEHGSDRIRGTTAKDILNAIRDGSWRSQPCEPQYIAAPVPSRARASYTDILDNEWELWRGGVRLDEDSPYTTWPPPRPLIHNASSASSSELGSGLGLTGLGSERSSGCGAESMQCDCYTHYTVERLQDQDQDDAAEVARLLDELLELQRRRPAQEKERLLAHAWSVPFRGPRAFDRAEPGLFDETTVTTRSVWGSAGNVHYDATESPATSSSRPLSFSTSSTTDTSAMLPSVEHMVIPAVGAFSDYSQGRVNAGAYEADPELLSYTDSIVPPKSSSMSSLPKILARGFSFFEAAPMKVTGKVSWGTRVGRRIRDCGRQIMGQA</sequence>
<gene>
    <name evidence="2" type="ORF">FOMPIDRAFT_110496</name>
</gene>
<keyword evidence="3" id="KW-1185">Reference proteome</keyword>
<organism evidence="2 3">
    <name type="scientific">Fomitopsis schrenkii</name>
    <name type="common">Brown rot fungus</name>
    <dbReference type="NCBI Taxonomy" id="2126942"/>
    <lineage>
        <taxon>Eukaryota</taxon>
        <taxon>Fungi</taxon>
        <taxon>Dikarya</taxon>
        <taxon>Basidiomycota</taxon>
        <taxon>Agaricomycotina</taxon>
        <taxon>Agaricomycetes</taxon>
        <taxon>Polyporales</taxon>
        <taxon>Fomitopsis</taxon>
    </lineage>
</organism>
<evidence type="ECO:0000256" key="1">
    <source>
        <dbReference type="SAM" id="MobiDB-lite"/>
    </source>
</evidence>
<reference evidence="2 3" key="1">
    <citation type="journal article" date="2012" name="Science">
        <title>The Paleozoic origin of enzymatic lignin decomposition reconstructed from 31 fungal genomes.</title>
        <authorList>
            <person name="Floudas D."/>
            <person name="Binder M."/>
            <person name="Riley R."/>
            <person name="Barry K."/>
            <person name="Blanchette R.A."/>
            <person name="Henrissat B."/>
            <person name="Martinez A.T."/>
            <person name="Otillar R."/>
            <person name="Spatafora J.W."/>
            <person name="Yadav J.S."/>
            <person name="Aerts A."/>
            <person name="Benoit I."/>
            <person name="Boyd A."/>
            <person name="Carlson A."/>
            <person name="Copeland A."/>
            <person name="Coutinho P.M."/>
            <person name="de Vries R.P."/>
            <person name="Ferreira P."/>
            <person name="Findley K."/>
            <person name="Foster B."/>
            <person name="Gaskell J."/>
            <person name="Glotzer D."/>
            <person name="Gorecki P."/>
            <person name="Heitman J."/>
            <person name="Hesse C."/>
            <person name="Hori C."/>
            <person name="Igarashi K."/>
            <person name="Jurgens J.A."/>
            <person name="Kallen N."/>
            <person name="Kersten P."/>
            <person name="Kohler A."/>
            <person name="Kuees U."/>
            <person name="Kumar T.K.A."/>
            <person name="Kuo A."/>
            <person name="LaButti K."/>
            <person name="Larrondo L.F."/>
            <person name="Lindquist E."/>
            <person name="Ling A."/>
            <person name="Lombard V."/>
            <person name="Lucas S."/>
            <person name="Lundell T."/>
            <person name="Martin R."/>
            <person name="McLaughlin D.J."/>
            <person name="Morgenstern I."/>
            <person name="Morin E."/>
            <person name="Murat C."/>
            <person name="Nagy L.G."/>
            <person name="Nolan M."/>
            <person name="Ohm R.A."/>
            <person name="Patyshakuliyeva A."/>
            <person name="Rokas A."/>
            <person name="Ruiz-Duenas F.J."/>
            <person name="Sabat G."/>
            <person name="Salamov A."/>
            <person name="Samejima M."/>
            <person name="Schmutz J."/>
            <person name="Slot J.C."/>
            <person name="St John F."/>
            <person name="Stenlid J."/>
            <person name="Sun H."/>
            <person name="Sun S."/>
            <person name="Syed K."/>
            <person name="Tsang A."/>
            <person name="Wiebenga A."/>
            <person name="Young D."/>
            <person name="Pisabarro A."/>
            <person name="Eastwood D.C."/>
            <person name="Martin F."/>
            <person name="Cullen D."/>
            <person name="Grigoriev I.V."/>
            <person name="Hibbett D.S."/>
        </authorList>
    </citation>
    <scope>NUCLEOTIDE SEQUENCE</scope>
    <source>
        <strain evidence="3">FP-58527</strain>
    </source>
</reference>
<dbReference type="HOGENOM" id="CLU_421525_0_0_1"/>
<dbReference type="AlphaFoldDB" id="S8EI43"/>
<protein>
    <submittedName>
        <fullName evidence="2">Uncharacterized protein</fullName>
    </submittedName>
</protein>
<dbReference type="InParanoid" id="S8EI43"/>
<feature type="compositionally biased region" description="Acidic residues" evidence="1">
    <location>
        <begin position="250"/>
        <end position="267"/>
    </location>
</feature>
<dbReference type="Proteomes" id="UP000015241">
    <property type="component" value="Unassembled WGS sequence"/>
</dbReference>
<dbReference type="OrthoDB" id="2810303at2759"/>
<evidence type="ECO:0000313" key="2">
    <source>
        <dbReference type="EMBL" id="EPT04807.1"/>
    </source>
</evidence>
<name>S8EI43_FOMSC</name>
<feature type="compositionally biased region" description="Polar residues" evidence="1">
    <location>
        <begin position="203"/>
        <end position="220"/>
    </location>
</feature>
<accession>S8EI43</accession>
<dbReference type="EMBL" id="KE504125">
    <property type="protein sequence ID" value="EPT04807.1"/>
    <property type="molecule type" value="Genomic_DNA"/>
</dbReference>
<proteinExistence type="predicted"/>
<evidence type="ECO:0000313" key="3">
    <source>
        <dbReference type="Proteomes" id="UP000015241"/>
    </source>
</evidence>